<keyword evidence="9" id="KW-1185">Reference proteome</keyword>
<dbReference type="PANTHER" id="PTHR23200">
    <property type="entry name" value="METALLO-BETA-LACTAMASE DOMAIN-CONTAINING PROTEIN 1"/>
    <property type="match status" value="1"/>
</dbReference>
<dbReference type="PANTHER" id="PTHR23200:SF48">
    <property type="entry name" value="METALLO-BETA-LACTAMASE DOMAIN-CONTAINING PROTEIN 1"/>
    <property type="match status" value="1"/>
</dbReference>
<dbReference type="EMBL" id="UYRS01018512">
    <property type="protein sequence ID" value="VDK36937.1"/>
    <property type="molecule type" value="Genomic_DNA"/>
</dbReference>
<dbReference type="Proteomes" id="UP000282613">
    <property type="component" value="Unassembled WGS sequence"/>
</dbReference>
<name>A0A0R3W888_TAEAS</name>
<evidence type="ECO:0000256" key="3">
    <source>
        <dbReference type="ARBA" id="ARBA00014856"/>
    </source>
</evidence>
<dbReference type="Gene3D" id="3.60.15.10">
    <property type="entry name" value="Ribonuclease Z/Hydroxyacylglutathione hydrolase-like"/>
    <property type="match status" value="1"/>
</dbReference>
<dbReference type="InterPro" id="IPR036866">
    <property type="entry name" value="RibonucZ/Hydroxyglut_hydro"/>
</dbReference>
<dbReference type="CDD" id="cd07711">
    <property type="entry name" value="MBLAC1-like_MBL-fold"/>
    <property type="match status" value="1"/>
</dbReference>
<comment type="function">
    <text evidence="6">Endoribonuclease that catalyzes the hydrolysis of histone-coding pre-mRNA 3'-end. Involved in histone pre-mRNA processing during the S-phase of the cell cycle, which is required for entering/progressing through S-phase. Cleaves histone pre-mRNA at a major and a minor cleavage site after the 5'-ACCCA-3' and the 5'-ACCCACA-3' sequence, respectively, and located downstream of the stem-loop. May require the presence of the HDE element located at the histone pre-RNA 3'-end to avoid non-specific cleavage.</text>
</comment>
<organism evidence="10">
    <name type="scientific">Taenia asiatica</name>
    <name type="common">Asian tapeworm</name>
    <dbReference type="NCBI Taxonomy" id="60517"/>
    <lineage>
        <taxon>Eukaryota</taxon>
        <taxon>Metazoa</taxon>
        <taxon>Spiralia</taxon>
        <taxon>Lophotrochozoa</taxon>
        <taxon>Platyhelminthes</taxon>
        <taxon>Cestoda</taxon>
        <taxon>Eucestoda</taxon>
        <taxon>Cyclophyllidea</taxon>
        <taxon>Taeniidae</taxon>
        <taxon>Taenia</taxon>
    </lineage>
</organism>
<evidence type="ECO:0000313" key="10">
    <source>
        <dbReference type="WBParaSite" id="TASK_0000655601-mRNA-1"/>
    </source>
</evidence>
<evidence type="ECO:0000256" key="5">
    <source>
        <dbReference type="ARBA" id="ARBA00044690"/>
    </source>
</evidence>
<feature type="domain" description="Metallo-beta-lactamase" evidence="7">
    <location>
        <begin position="27"/>
        <end position="187"/>
    </location>
</feature>
<dbReference type="Pfam" id="PF00753">
    <property type="entry name" value="Lactamase_B"/>
    <property type="match status" value="1"/>
</dbReference>
<evidence type="ECO:0000256" key="4">
    <source>
        <dbReference type="ARBA" id="ARBA00032988"/>
    </source>
</evidence>
<proteinExistence type="predicted"/>
<dbReference type="OrthoDB" id="10250730at2759"/>
<dbReference type="SUPFAM" id="SSF56281">
    <property type="entry name" value="Metallo-hydrolase/oxidoreductase"/>
    <property type="match status" value="1"/>
</dbReference>
<accession>A0A0R3W888</accession>
<protein>
    <recommendedName>
        <fullName evidence="3">Metallo-beta-lactamase domain-containing protein 1</fullName>
    </recommendedName>
    <alternativeName>
        <fullName evidence="4">Endoribonuclease MBLAC1</fullName>
    </alternativeName>
</protein>
<evidence type="ECO:0000313" key="9">
    <source>
        <dbReference type="Proteomes" id="UP000282613"/>
    </source>
</evidence>
<evidence type="ECO:0000313" key="8">
    <source>
        <dbReference type="EMBL" id="VDK36937.1"/>
    </source>
</evidence>
<evidence type="ECO:0000259" key="7">
    <source>
        <dbReference type="SMART" id="SM00849"/>
    </source>
</evidence>
<reference evidence="10" key="1">
    <citation type="submission" date="2017-02" db="UniProtKB">
        <authorList>
            <consortium name="WormBaseParasite"/>
        </authorList>
    </citation>
    <scope>IDENTIFICATION</scope>
</reference>
<dbReference type="SMART" id="SM00849">
    <property type="entry name" value="Lactamase_B"/>
    <property type="match status" value="1"/>
</dbReference>
<dbReference type="InterPro" id="IPR039344">
    <property type="entry name" value="MBLAC1"/>
</dbReference>
<dbReference type="GO" id="GO:0005829">
    <property type="term" value="C:cytosol"/>
    <property type="evidence" value="ECO:0007669"/>
    <property type="project" value="UniProtKB-SubCell"/>
</dbReference>
<evidence type="ECO:0000256" key="2">
    <source>
        <dbReference type="ARBA" id="ARBA00011738"/>
    </source>
</evidence>
<reference evidence="8 9" key="2">
    <citation type="submission" date="2018-11" db="EMBL/GenBank/DDBJ databases">
        <authorList>
            <consortium name="Pathogen Informatics"/>
        </authorList>
    </citation>
    <scope>NUCLEOTIDE SEQUENCE [LARGE SCALE GENOMIC DNA]</scope>
</reference>
<dbReference type="WBParaSite" id="TASK_0000655601-mRNA-1">
    <property type="protein sequence ID" value="TASK_0000655601-mRNA-1"/>
    <property type="gene ID" value="TASK_0000655601"/>
</dbReference>
<comment type="subcellular location">
    <subcellularLocation>
        <location evidence="1">Cytoplasm</location>
        <location evidence="1">Cytosol</location>
    </subcellularLocation>
</comment>
<comment type="subunit">
    <text evidence="2">Homodimer.</text>
</comment>
<evidence type="ECO:0000256" key="6">
    <source>
        <dbReference type="ARBA" id="ARBA00045869"/>
    </source>
</evidence>
<evidence type="ECO:0000256" key="1">
    <source>
        <dbReference type="ARBA" id="ARBA00004514"/>
    </source>
</evidence>
<sequence length="193" mass="21441">MDMAPYRIIVCRDGFCSQMGDGLFSAACTITLIHGTFNILFDPGSPWDGEFVLSSLAKHGFKSEDINFVICSHGHVDHIGNLHRFPNATIIIGTEIMRHDGIVKHNFSEANPFVRVVCAPGHTANDVVLVVERVPELGTVVVSGDIFENQRDRDDPNLWKDNSLKPELQERSRRLIASLADYIIPGHGSMFKV</sequence>
<dbReference type="AlphaFoldDB" id="A0A0R3W888"/>
<dbReference type="InterPro" id="IPR001279">
    <property type="entry name" value="Metallo-B-lactamas"/>
</dbReference>
<gene>
    <name evidence="8" type="ORF">TASK_LOCUS6557</name>
</gene>
<comment type="catalytic activity">
    <reaction evidence="5">
        <text>a ribonucleotidyl-ribonucleotide-RNA + H2O = a 3'-end ribonucleotide-RNA + a 5'-end 5'-phospho-ribonucleoside-RNA + H(+)</text>
        <dbReference type="Rhea" id="RHEA:68096"/>
        <dbReference type="Rhea" id="RHEA-COMP:15179"/>
        <dbReference type="Rhea" id="RHEA-COMP:17355"/>
        <dbReference type="Rhea" id="RHEA-COMP:17428"/>
        <dbReference type="ChEBI" id="CHEBI:15377"/>
        <dbReference type="ChEBI" id="CHEBI:15378"/>
        <dbReference type="ChEBI" id="CHEBI:74896"/>
        <dbReference type="ChEBI" id="CHEBI:138282"/>
        <dbReference type="ChEBI" id="CHEBI:173118"/>
    </reaction>
    <physiologicalReaction direction="left-to-right" evidence="5">
        <dbReference type="Rhea" id="RHEA:68097"/>
    </physiologicalReaction>
</comment>